<keyword evidence="10" id="KW-1133">Transmembrane helix</keyword>
<reference evidence="11 12" key="1">
    <citation type="submission" date="2024-05" db="EMBL/GenBank/DDBJ databases">
        <authorList>
            <person name="Wallberg A."/>
        </authorList>
    </citation>
    <scope>NUCLEOTIDE SEQUENCE [LARGE SCALE GENOMIC DNA]</scope>
</reference>
<keyword evidence="10" id="KW-0472">Membrane</keyword>
<dbReference type="PANTHER" id="PTHR47143:SF1">
    <property type="entry name" value="ION_TRANS DOMAIN-CONTAINING PROTEIN"/>
    <property type="match status" value="1"/>
</dbReference>
<keyword evidence="3" id="KW-0677">Repeat</keyword>
<dbReference type="PROSITE" id="PS50297">
    <property type="entry name" value="ANK_REP_REGION"/>
    <property type="match status" value="1"/>
</dbReference>
<proteinExistence type="predicted"/>
<accession>A0AAV2RJD0</accession>
<dbReference type="InterPro" id="IPR036770">
    <property type="entry name" value="Ankyrin_rpt-contain_sf"/>
</dbReference>
<dbReference type="PROSITE" id="PS50088">
    <property type="entry name" value="ANK_REPEAT"/>
    <property type="match status" value="1"/>
</dbReference>
<evidence type="ECO:0000313" key="11">
    <source>
        <dbReference type="EMBL" id="CAL4124851.1"/>
    </source>
</evidence>
<organism evidence="11 12">
    <name type="scientific">Meganyctiphanes norvegica</name>
    <name type="common">Northern krill</name>
    <name type="synonym">Thysanopoda norvegica</name>
    <dbReference type="NCBI Taxonomy" id="48144"/>
    <lineage>
        <taxon>Eukaryota</taxon>
        <taxon>Metazoa</taxon>
        <taxon>Ecdysozoa</taxon>
        <taxon>Arthropoda</taxon>
        <taxon>Crustacea</taxon>
        <taxon>Multicrustacea</taxon>
        <taxon>Malacostraca</taxon>
        <taxon>Eumalacostraca</taxon>
        <taxon>Eucarida</taxon>
        <taxon>Euphausiacea</taxon>
        <taxon>Euphausiidae</taxon>
        <taxon>Meganyctiphanes</taxon>
    </lineage>
</organism>
<evidence type="ECO:0000256" key="10">
    <source>
        <dbReference type="SAM" id="Phobius"/>
    </source>
</evidence>
<evidence type="ECO:0000313" key="12">
    <source>
        <dbReference type="Proteomes" id="UP001497623"/>
    </source>
</evidence>
<evidence type="ECO:0000256" key="1">
    <source>
        <dbReference type="ARBA" id="ARBA00022448"/>
    </source>
</evidence>
<dbReference type="Pfam" id="PF00023">
    <property type="entry name" value="Ank"/>
    <property type="match status" value="1"/>
</dbReference>
<feature type="repeat" description="ANK" evidence="8">
    <location>
        <begin position="929"/>
        <end position="962"/>
    </location>
</feature>
<comment type="caution">
    <text evidence="11">The sequence shown here is derived from an EMBL/GenBank/DDBJ whole genome shotgun (WGS) entry which is preliminary data.</text>
</comment>
<evidence type="ECO:0000256" key="4">
    <source>
        <dbReference type="ARBA" id="ARBA00023043"/>
    </source>
</evidence>
<dbReference type="PANTHER" id="PTHR47143">
    <property type="entry name" value="TRANSIENT RECEPTOR POTENTIAL CATION CHANNEL PROTEIN PAINLESS"/>
    <property type="match status" value="1"/>
</dbReference>
<sequence length="1435" mass="167156">MAGDIRNSDTGHPESLSSDPLMPTTVEQMNLDTVSQGVTESLTSDHHLYTAVELGNLDSVSKGDSVLKENGTADVTLSLPVPITSTESYMASLRYAMRRRNFSLFQNIISTFCHQYSQSYHNLLYDACEEGLAQYVEELLRIGADPTDYCDGKEEKYAILVTARKGYVNVLDLLMQNMLENGKLYEGLMQRNNWGNSVFHNIIKSIKDKNNPIVDHRNCLEIILKFREYFSDRLIRKEDYNLICDACEEGLVDFIQELLENNDDTNHGNENMNNISIDPTEYYRKKDHKYPHHLAGYKGNYTILELVLKKIKSINKLEMAIQQKDKWGNTVLHNIAIGLEKAKKKSVKGKSHFSIDMKNSFIKCVEIVMHYCRQYIDINAVNNKGNTVFDIASHINEDEEHTYANILIKNGASPKIKNKDTFLVPRNRASSKDVLNDTYDYSELNSKKKSSENLLLEAFENGYYNIVHPLVENLVWTKKHLSSEQIKSIINDILRGYVSVQEETNSRHEYSRPNILDYQSKEGLEGKIDYGKCMDILLKNNDHFNTVSIIEKNGLLYEVCDKGQFVFVEKFLTYGCDPSRCEDVLEKTPIEAAFYNGYYKIVELLIQKLDKNQQERWIKNIFENILKGRKRINENEDMRYQKTISTNLNYLNREVEHSKCLSILLDNIKCECLLKDCDIFYEVCDKGLQDLLKVLLEHDVPLHCGDTMSLYPMAVSCNKGYFTIVEMIMLYMKDKGAEITNDWIKYTIKCILGGKREQWENFNKEYENIKYKRKSKIYAKNSHSDTNYEKCLKIILENINDDGVTRDPKLFYDMCDYGFEEFVEIFLEYGANPNLYVENTDANYPLIIAASKGYCKIVHLLVSYMKHWGILEGLQNKTDKNGQNAIHSILWTLLQKRKIKKGFGVNYMSCMDIILKHKQYFDIDAVDFNDNTAVHYAIRMRGEQNFTKMLLENGASVNISSKSGVLCTHKINPSIMKEVLDGCIEVRGTNKVDSELKLNFSIFSHHHNSMGSETDLISAIWRSDPHKHLVQHPVISTFLYIKWQKLKWLWYFMLLFTFVFHILLLSYVIIFHKAKDEYLKDASGFSVFWIALFTMSMFLLLIEMLSIYTFRMIYLLSFETWHQILILVLVIAYAKQLPSQMFLSISVVILSITKLVLYFEKFPFSLLSPYIFLLRQVIQKFIQLFFIFIWLFIMFGISFYFLLHENISILEDKNDLQSAAQVFVTTLFMSTGNLEYFDSAVSEFSVTSIFLCVAFVFIIVLVVMNWLNAIAVNIVSEMKKSSITHLSVDNIIIMDRLLLNFCKLVRLNLFWKQTLILKDCFPEKNLLTLYPDRHFSKMNICCKGHKCVNFDPENCFKFKCERLYKKFILIFSKCFNSRKSFIKNRCEICSEKRKTSKLNHYFHKCLHRHSFKINISSVKEMLKINKHDKNKDIVL</sequence>
<feature type="transmembrane region" description="Helical" evidence="10">
    <location>
        <begin position="1140"/>
        <end position="1160"/>
    </location>
</feature>
<feature type="transmembrane region" description="Helical" evidence="10">
    <location>
        <begin position="1248"/>
        <end position="1275"/>
    </location>
</feature>
<dbReference type="GO" id="GO:0022857">
    <property type="term" value="F:transmembrane transporter activity"/>
    <property type="evidence" value="ECO:0007669"/>
    <property type="project" value="TreeGrafter"/>
</dbReference>
<keyword evidence="10" id="KW-0812">Transmembrane</keyword>
<keyword evidence="4 8" id="KW-0040">ANK repeat</keyword>
<dbReference type="GO" id="GO:1902495">
    <property type="term" value="C:transmembrane transporter complex"/>
    <property type="evidence" value="ECO:0007669"/>
    <property type="project" value="TreeGrafter"/>
</dbReference>
<feature type="compositionally biased region" description="Basic and acidic residues" evidence="9">
    <location>
        <begin position="1"/>
        <end position="12"/>
    </location>
</feature>
<keyword evidence="12" id="KW-1185">Reference proteome</keyword>
<evidence type="ECO:0000256" key="5">
    <source>
        <dbReference type="ARBA" id="ARBA00023065"/>
    </source>
</evidence>
<dbReference type="GO" id="GO:0034220">
    <property type="term" value="P:monoatomic ion transmembrane transport"/>
    <property type="evidence" value="ECO:0007669"/>
    <property type="project" value="UniProtKB-KW"/>
</dbReference>
<evidence type="ECO:0000256" key="8">
    <source>
        <dbReference type="PROSITE-ProRule" id="PRU00023"/>
    </source>
</evidence>
<evidence type="ECO:0000256" key="6">
    <source>
        <dbReference type="ARBA" id="ARBA00023180"/>
    </source>
</evidence>
<dbReference type="SUPFAM" id="SSF48403">
    <property type="entry name" value="Ankyrin repeat"/>
    <property type="match status" value="2"/>
</dbReference>
<dbReference type="InterPro" id="IPR052076">
    <property type="entry name" value="TRP_cation_channel"/>
</dbReference>
<dbReference type="EMBL" id="CAXKWB010023094">
    <property type="protein sequence ID" value="CAL4124851.1"/>
    <property type="molecule type" value="Genomic_DNA"/>
</dbReference>
<keyword evidence="1" id="KW-0813">Transport</keyword>
<dbReference type="InterPro" id="IPR002110">
    <property type="entry name" value="Ankyrin_rpt"/>
</dbReference>
<keyword evidence="5" id="KW-0406">Ion transport</keyword>
<keyword evidence="2" id="KW-0716">Sensory transduction</keyword>
<feature type="transmembrane region" description="Helical" evidence="10">
    <location>
        <begin position="1048"/>
        <end position="1070"/>
    </location>
</feature>
<evidence type="ECO:0008006" key="13">
    <source>
        <dbReference type="Google" id="ProtNLM"/>
    </source>
</evidence>
<gene>
    <name evidence="11" type="ORF">MNOR_LOCUS24828</name>
</gene>
<feature type="transmembrane region" description="Helical" evidence="10">
    <location>
        <begin position="1113"/>
        <end position="1134"/>
    </location>
</feature>
<keyword evidence="7" id="KW-0407">Ion channel</keyword>
<dbReference type="Proteomes" id="UP001497623">
    <property type="component" value="Unassembled WGS sequence"/>
</dbReference>
<evidence type="ECO:0000256" key="9">
    <source>
        <dbReference type="SAM" id="MobiDB-lite"/>
    </source>
</evidence>
<protein>
    <recommendedName>
        <fullName evidence="13">Ion transport domain-containing protein</fullName>
    </recommendedName>
</protein>
<dbReference type="SMART" id="SM00248">
    <property type="entry name" value="ANK"/>
    <property type="match status" value="15"/>
</dbReference>
<feature type="region of interest" description="Disordered" evidence="9">
    <location>
        <begin position="1"/>
        <end position="22"/>
    </location>
</feature>
<evidence type="ECO:0000256" key="3">
    <source>
        <dbReference type="ARBA" id="ARBA00022737"/>
    </source>
</evidence>
<feature type="transmembrane region" description="Helical" evidence="10">
    <location>
        <begin position="1181"/>
        <end position="1203"/>
    </location>
</feature>
<feature type="transmembrane region" description="Helical" evidence="10">
    <location>
        <begin position="1082"/>
        <end position="1101"/>
    </location>
</feature>
<name>A0AAV2RJD0_MEGNR</name>
<evidence type="ECO:0000256" key="2">
    <source>
        <dbReference type="ARBA" id="ARBA00022606"/>
    </source>
</evidence>
<keyword evidence="6" id="KW-0325">Glycoprotein</keyword>
<evidence type="ECO:0000256" key="7">
    <source>
        <dbReference type="ARBA" id="ARBA00023303"/>
    </source>
</evidence>
<dbReference type="Gene3D" id="1.25.40.20">
    <property type="entry name" value="Ankyrin repeat-containing domain"/>
    <property type="match status" value="3"/>
</dbReference>